<dbReference type="InterPro" id="IPR013786">
    <property type="entry name" value="AcylCoA_DH/ox_N"/>
</dbReference>
<accession>A0A1Y0EP74</accession>
<evidence type="ECO:0000259" key="7">
    <source>
        <dbReference type="Pfam" id="PF02771"/>
    </source>
</evidence>
<name>A0A1Y0EP74_9BURK</name>
<dbReference type="PANTHER" id="PTHR43884:SF20">
    <property type="entry name" value="ACYL-COA DEHYDROGENASE FADE28"/>
    <property type="match status" value="1"/>
</dbReference>
<dbReference type="SUPFAM" id="SSF47203">
    <property type="entry name" value="Acyl-CoA dehydrogenase C-terminal domain-like"/>
    <property type="match status" value="1"/>
</dbReference>
<dbReference type="RefSeq" id="WP_087280899.1">
    <property type="nucleotide sequence ID" value="NZ_CP021455.1"/>
</dbReference>
<evidence type="ECO:0000256" key="5">
    <source>
        <dbReference type="ARBA" id="ARBA00023002"/>
    </source>
</evidence>
<dbReference type="EMBL" id="CP021455">
    <property type="protein sequence ID" value="ARU05092.1"/>
    <property type="molecule type" value="Genomic_DNA"/>
</dbReference>
<evidence type="ECO:0000313" key="8">
    <source>
        <dbReference type="EMBL" id="ARU05092.1"/>
    </source>
</evidence>
<reference evidence="8 9" key="1">
    <citation type="submission" date="2017-05" db="EMBL/GenBank/DDBJ databases">
        <authorList>
            <person name="Song R."/>
            <person name="Chenine A.L."/>
            <person name="Ruprecht R.M."/>
        </authorList>
    </citation>
    <scope>NUCLEOTIDE SEQUENCE [LARGE SCALE GENOMIC DNA]</scope>
    <source>
        <strain evidence="8 9">DSM 26136</strain>
    </source>
</reference>
<feature type="domain" description="Acyl-CoA dehydrogenase/oxidase C-terminal" evidence="6">
    <location>
        <begin position="226"/>
        <end position="370"/>
    </location>
</feature>
<dbReference type="PANTHER" id="PTHR43884">
    <property type="entry name" value="ACYL-COA DEHYDROGENASE"/>
    <property type="match status" value="1"/>
</dbReference>
<evidence type="ECO:0000256" key="2">
    <source>
        <dbReference type="ARBA" id="ARBA00009347"/>
    </source>
</evidence>
<proteinExistence type="inferred from homology"/>
<dbReference type="GO" id="GO:0050660">
    <property type="term" value="F:flavin adenine dinucleotide binding"/>
    <property type="evidence" value="ECO:0007669"/>
    <property type="project" value="InterPro"/>
</dbReference>
<keyword evidence="5" id="KW-0560">Oxidoreductase</keyword>
<evidence type="ECO:0000256" key="3">
    <source>
        <dbReference type="ARBA" id="ARBA00022630"/>
    </source>
</evidence>
<organism evidence="8 9">
    <name type="scientific">Comamonas serinivorans</name>
    <dbReference type="NCBI Taxonomy" id="1082851"/>
    <lineage>
        <taxon>Bacteria</taxon>
        <taxon>Pseudomonadati</taxon>
        <taxon>Pseudomonadota</taxon>
        <taxon>Betaproteobacteria</taxon>
        <taxon>Burkholderiales</taxon>
        <taxon>Comamonadaceae</taxon>
        <taxon>Comamonas</taxon>
    </lineage>
</organism>
<evidence type="ECO:0000259" key="6">
    <source>
        <dbReference type="Pfam" id="PF00441"/>
    </source>
</evidence>
<evidence type="ECO:0000313" key="9">
    <source>
        <dbReference type="Proteomes" id="UP000196138"/>
    </source>
</evidence>
<dbReference type="Pfam" id="PF00441">
    <property type="entry name" value="Acyl-CoA_dh_1"/>
    <property type="match status" value="1"/>
</dbReference>
<keyword evidence="9" id="KW-1185">Reference proteome</keyword>
<feature type="domain" description="Acyl-CoA dehydrogenase/oxidase N-terminal" evidence="7">
    <location>
        <begin position="7"/>
        <end position="118"/>
    </location>
</feature>
<dbReference type="OrthoDB" id="9770681at2"/>
<dbReference type="CDD" id="cd00567">
    <property type="entry name" value="ACAD"/>
    <property type="match status" value="1"/>
</dbReference>
<keyword evidence="4" id="KW-0274">FAD</keyword>
<dbReference type="Gene3D" id="2.40.110.10">
    <property type="entry name" value="Butyryl-CoA Dehydrogenase, subunit A, domain 2"/>
    <property type="match status" value="1"/>
</dbReference>
<comment type="cofactor">
    <cofactor evidence="1">
        <name>FAD</name>
        <dbReference type="ChEBI" id="CHEBI:57692"/>
    </cofactor>
</comment>
<dbReference type="InterPro" id="IPR009075">
    <property type="entry name" value="AcylCo_DH/oxidase_C"/>
</dbReference>
<evidence type="ECO:0000256" key="4">
    <source>
        <dbReference type="ARBA" id="ARBA00022827"/>
    </source>
</evidence>
<dbReference type="InterPro" id="IPR009100">
    <property type="entry name" value="AcylCoA_DH/oxidase_NM_dom_sf"/>
</dbReference>
<evidence type="ECO:0000256" key="1">
    <source>
        <dbReference type="ARBA" id="ARBA00001974"/>
    </source>
</evidence>
<dbReference type="SUPFAM" id="SSF56645">
    <property type="entry name" value="Acyl-CoA dehydrogenase NM domain-like"/>
    <property type="match status" value="1"/>
</dbReference>
<evidence type="ECO:0008006" key="10">
    <source>
        <dbReference type="Google" id="ProtNLM"/>
    </source>
</evidence>
<dbReference type="InterPro" id="IPR037069">
    <property type="entry name" value="AcylCoA_DH/ox_N_sf"/>
</dbReference>
<dbReference type="Gene3D" id="1.20.140.10">
    <property type="entry name" value="Butyryl-CoA Dehydrogenase, subunit A, domain 3"/>
    <property type="match status" value="1"/>
</dbReference>
<dbReference type="KEGG" id="cser:CCO03_10680"/>
<protein>
    <recommendedName>
        <fullName evidence="10">Acyl-CoA dehydrogenase</fullName>
    </recommendedName>
</protein>
<comment type="similarity">
    <text evidence="2">Belongs to the acyl-CoA dehydrogenase family.</text>
</comment>
<dbReference type="Gene3D" id="1.10.540.10">
    <property type="entry name" value="Acyl-CoA dehydrogenase/oxidase, N-terminal domain"/>
    <property type="match status" value="1"/>
</dbReference>
<gene>
    <name evidence="8" type="ORF">CCO03_10680</name>
</gene>
<dbReference type="AlphaFoldDB" id="A0A1Y0EP74"/>
<dbReference type="Proteomes" id="UP000196138">
    <property type="component" value="Chromosome"/>
</dbReference>
<dbReference type="InterPro" id="IPR046373">
    <property type="entry name" value="Acyl-CoA_Oxase/DH_mid-dom_sf"/>
</dbReference>
<sequence length="375" mass="40175">MSWNLDESQTMLRDSARSFVTEQQPIAVLRKLRDTGDALGYSPEAWKTFADLGYAGMLVPEAQGGLGLQLRDAALVAEQLGHTLAPLPYLSTAVLAAWVLNKGQNQALKAQWLPRIAAADTVLAVAIDEAARPGAALTTVAKKQGDGYVVTGHKQLVIDGHAAEALLVAARDADDANSVVWLWVARDAQGVQTERVAMLDAHLTARVQLQNVAVAADGVIASGQAGAQLLASVLDVGRLMTAAELVGVGDEVFARTLEYLKQRKQFGKLIGEFQALQHRAAELYCDLELSRAMVWSGLQAVDEQAADAPLRVAQAKARASLSTNRAALEGVQMHGGMGMTDELDFGLFLKRARALQALFGDAHQMLDRMAQLKGY</sequence>
<dbReference type="InterPro" id="IPR036250">
    <property type="entry name" value="AcylCo_DH-like_C"/>
</dbReference>
<keyword evidence="3" id="KW-0285">Flavoprotein</keyword>
<dbReference type="Pfam" id="PF02771">
    <property type="entry name" value="Acyl-CoA_dh_N"/>
    <property type="match status" value="1"/>
</dbReference>
<dbReference type="GO" id="GO:0003995">
    <property type="term" value="F:acyl-CoA dehydrogenase activity"/>
    <property type="evidence" value="ECO:0007669"/>
    <property type="project" value="TreeGrafter"/>
</dbReference>